<evidence type="ECO:0000259" key="4">
    <source>
        <dbReference type="PROSITE" id="PS50043"/>
    </source>
</evidence>
<reference evidence="6" key="1">
    <citation type="journal article" date="2012" name="J. Bacteriol.">
        <title>Genome sequence of the haloalkaliphilic methanotrophic bacterium Methylomicrobium alcaliphilum 20Z.</title>
        <authorList>
            <person name="Vuilleumier S."/>
            <person name="Khmelenina V.N."/>
            <person name="Bringel F."/>
            <person name="Reshetnikov A.S."/>
            <person name="Lajus A."/>
            <person name="Mangenot S."/>
            <person name="Rouy Z."/>
            <person name="Op den Camp H.J."/>
            <person name="Jetten M.S."/>
            <person name="Dispirito A.A."/>
            <person name="Dunfield P."/>
            <person name="Klotz M.G."/>
            <person name="Semrau J.D."/>
            <person name="Stein L.Y."/>
            <person name="Barbe V."/>
            <person name="Medigue C."/>
            <person name="Trotsenko Y.A."/>
            <person name="Kalyuzhnaya M.G."/>
        </authorList>
    </citation>
    <scope>NUCLEOTIDE SEQUENCE [LARGE SCALE GENOMIC DNA]</scope>
    <source>
        <strain evidence="6">DSM 19304 / NCIMB 14124 / VKM B-2133 / 20Z</strain>
    </source>
</reference>
<dbReference type="PANTHER" id="PTHR44688:SF16">
    <property type="entry name" value="DNA-BINDING TRANSCRIPTIONAL ACTIVATOR DEVR_DOSR"/>
    <property type="match status" value="1"/>
</dbReference>
<gene>
    <name evidence="5" type="ordered locus">MEALZ_2410</name>
</gene>
<dbReference type="STRING" id="1091494.MEALZ_2410"/>
<keyword evidence="1" id="KW-0805">Transcription regulation</keyword>
<evidence type="ECO:0000256" key="3">
    <source>
        <dbReference type="ARBA" id="ARBA00023163"/>
    </source>
</evidence>
<dbReference type="KEGG" id="mah:MEALZ_2410"/>
<dbReference type="SMART" id="SM00421">
    <property type="entry name" value="HTH_LUXR"/>
    <property type="match status" value="1"/>
</dbReference>
<keyword evidence="3" id="KW-0804">Transcription</keyword>
<dbReference type="Proteomes" id="UP000008315">
    <property type="component" value="Chromosome"/>
</dbReference>
<dbReference type="PRINTS" id="PR00038">
    <property type="entry name" value="HTHLUXR"/>
</dbReference>
<dbReference type="SUPFAM" id="SSF46894">
    <property type="entry name" value="C-terminal effector domain of the bipartite response regulators"/>
    <property type="match status" value="1"/>
</dbReference>
<keyword evidence="2" id="KW-0238">DNA-binding</keyword>
<dbReference type="HOGENOM" id="CLU_000445_90_8_6"/>
<dbReference type="InterPro" id="IPR000792">
    <property type="entry name" value="Tscrpt_reg_LuxR_C"/>
</dbReference>
<protein>
    <submittedName>
        <fullName evidence="5">Transcriptional regulator, LuxR family protein</fullName>
    </submittedName>
</protein>
<dbReference type="PANTHER" id="PTHR44688">
    <property type="entry name" value="DNA-BINDING TRANSCRIPTIONAL ACTIVATOR DEVR_DOSR"/>
    <property type="match status" value="1"/>
</dbReference>
<dbReference type="AlphaFoldDB" id="G4SVN2"/>
<dbReference type="GO" id="GO:0006355">
    <property type="term" value="P:regulation of DNA-templated transcription"/>
    <property type="evidence" value="ECO:0007669"/>
    <property type="project" value="InterPro"/>
</dbReference>
<dbReference type="RefSeq" id="WP_014148868.1">
    <property type="nucleotide sequence ID" value="NC_016112.1"/>
</dbReference>
<dbReference type="GO" id="GO:0003677">
    <property type="term" value="F:DNA binding"/>
    <property type="evidence" value="ECO:0007669"/>
    <property type="project" value="UniProtKB-KW"/>
</dbReference>
<evidence type="ECO:0000313" key="5">
    <source>
        <dbReference type="EMBL" id="CCE24091.1"/>
    </source>
</evidence>
<dbReference type="InterPro" id="IPR036388">
    <property type="entry name" value="WH-like_DNA-bd_sf"/>
</dbReference>
<accession>G4SVN2</accession>
<name>G4SVN2_META2</name>
<organism evidence="5 6">
    <name type="scientific">Methylotuvimicrobium alcaliphilum (strain DSM 19304 / NCIMB 14124 / VKM B-2133 / 20Z)</name>
    <name type="common">Methylomicrobium alcaliphilum</name>
    <dbReference type="NCBI Taxonomy" id="1091494"/>
    <lineage>
        <taxon>Bacteria</taxon>
        <taxon>Pseudomonadati</taxon>
        <taxon>Pseudomonadota</taxon>
        <taxon>Gammaproteobacteria</taxon>
        <taxon>Methylococcales</taxon>
        <taxon>Methylococcaceae</taxon>
        <taxon>Methylotuvimicrobium</taxon>
    </lineage>
</organism>
<dbReference type="CDD" id="cd06170">
    <property type="entry name" value="LuxR_C_like"/>
    <property type="match status" value="1"/>
</dbReference>
<dbReference type="Pfam" id="PF00196">
    <property type="entry name" value="GerE"/>
    <property type="match status" value="1"/>
</dbReference>
<dbReference type="PROSITE" id="PS00622">
    <property type="entry name" value="HTH_LUXR_1"/>
    <property type="match status" value="1"/>
</dbReference>
<dbReference type="InterPro" id="IPR016032">
    <property type="entry name" value="Sig_transdc_resp-reg_C-effctor"/>
</dbReference>
<dbReference type="EMBL" id="FO082060">
    <property type="protein sequence ID" value="CCE24091.1"/>
    <property type="molecule type" value="Genomic_DNA"/>
</dbReference>
<sequence>MAHIIISSETPNQAERWASILSKEHKTKVLHDLNKVSENTTHETINLVVIDAKLLDSNFSTLVSLAQLNLKVLVIGQNWSDDNQIEALASGCSGYCEMDTVDQLLLKAANHLLTGDIWIQRHLIPRLINALSELSGDLRKNRHHQQDIENKLTLLSKRELDVAELIKTGESNKAIAAKLNISERTVKAHLTSIFNKLEIPDRLHLALFLKEMSSP</sequence>
<dbReference type="PROSITE" id="PS50043">
    <property type="entry name" value="HTH_LUXR_2"/>
    <property type="match status" value="1"/>
</dbReference>
<proteinExistence type="predicted"/>
<dbReference type="Gene3D" id="3.40.50.2300">
    <property type="match status" value="1"/>
</dbReference>
<dbReference type="PATRIC" id="fig|271065.3.peg.2477"/>
<keyword evidence="6" id="KW-1185">Reference proteome</keyword>
<evidence type="ECO:0000256" key="1">
    <source>
        <dbReference type="ARBA" id="ARBA00023015"/>
    </source>
</evidence>
<dbReference type="Gene3D" id="1.10.10.10">
    <property type="entry name" value="Winged helix-like DNA-binding domain superfamily/Winged helix DNA-binding domain"/>
    <property type="match status" value="1"/>
</dbReference>
<dbReference type="SMR" id="G4SVN2"/>
<feature type="domain" description="HTH luxR-type" evidence="4">
    <location>
        <begin position="148"/>
        <end position="213"/>
    </location>
</feature>
<evidence type="ECO:0000256" key="2">
    <source>
        <dbReference type="ARBA" id="ARBA00023125"/>
    </source>
</evidence>
<evidence type="ECO:0000313" key="6">
    <source>
        <dbReference type="Proteomes" id="UP000008315"/>
    </source>
</evidence>